<dbReference type="CDD" id="cd18983">
    <property type="entry name" value="CBD_MSL3_like"/>
    <property type="match status" value="1"/>
</dbReference>
<dbReference type="AlphaFoldDB" id="A0A9P4M8E2"/>
<keyword evidence="8" id="KW-0539">Nucleus</keyword>
<comment type="caution">
    <text evidence="11">The sequence shown here is derived from an EMBL/GenBank/DDBJ whole genome shotgun (WGS) entry which is preliminary data.</text>
</comment>
<dbReference type="InterPro" id="IPR053820">
    <property type="entry name" value="MSL3_chromo-like"/>
</dbReference>
<dbReference type="PIRSF" id="PIRSF038133">
    <property type="entry name" value="HAT_Nua4_EAF3/MRG15"/>
    <property type="match status" value="1"/>
</dbReference>
<sequence>MAPASPFAKDEKVLCFHGDLLYEAKILDTKPIDPNDKRSPHHYLVHYKGWKNTWDDWVPQDRLRKFTDENQALARTLISEMRAMHRARYYASKSSKKGKHDGSTRASEERHSSVAASGQMRGYKRNIAQMELEDDQVAPIPMADQLKSILVDDWENITKYLQVISLPVKVNVRTVMDQYLQAERQNRTEGSAEADILEEVVHGVITYFDKCLSRMLLYKFEREQFRDIHKQINDPVGDLAGKQPSDLYGAEHLLRSFTTLPELIAHTALDEQGVARLREELTRITQWLGRPDVADKVFVNEYENVSSEYENNAKK</sequence>
<evidence type="ECO:0000256" key="7">
    <source>
        <dbReference type="ARBA" id="ARBA00023163"/>
    </source>
</evidence>
<comment type="subunit">
    <text evidence="3">Component of the NuA4 histone acetyltransferase complex.</text>
</comment>
<dbReference type="InterPro" id="IPR038217">
    <property type="entry name" value="MRG_C_sf"/>
</dbReference>
<dbReference type="Gene3D" id="1.10.274.30">
    <property type="entry name" value="MRG domain"/>
    <property type="match status" value="1"/>
</dbReference>
<evidence type="ECO:0000256" key="9">
    <source>
        <dbReference type="SAM" id="MobiDB-lite"/>
    </source>
</evidence>
<feature type="compositionally biased region" description="Basic residues" evidence="9">
    <location>
        <begin position="89"/>
        <end position="99"/>
    </location>
</feature>
<evidence type="ECO:0000256" key="3">
    <source>
        <dbReference type="ARBA" id="ARBA00011353"/>
    </source>
</evidence>
<evidence type="ECO:0000259" key="10">
    <source>
        <dbReference type="SMART" id="SM00298"/>
    </source>
</evidence>
<dbReference type="GO" id="GO:0006338">
    <property type="term" value="P:chromatin remodeling"/>
    <property type="evidence" value="ECO:0007669"/>
    <property type="project" value="UniProtKB-ARBA"/>
</dbReference>
<feature type="compositionally biased region" description="Basic and acidic residues" evidence="9">
    <location>
        <begin position="100"/>
        <end position="112"/>
    </location>
</feature>
<evidence type="ECO:0000256" key="1">
    <source>
        <dbReference type="ARBA" id="ARBA00004123"/>
    </source>
</evidence>
<keyword evidence="6" id="KW-0805">Transcription regulation</keyword>
<dbReference type="EMBL" id="ML978129">
    <property type="protein sequence ID" value="KAF2096729.1"/>
    <property type="molecule type" value="Genomic_DNA"/>
</dbReference>
<feature type="region of interest" description="Disordered" evidence="9">
    <location>
        <begin position="89"/>
        <end position="117"/>
    </location>
</feature>
<dbReference type="InterPro" id="IPR016197">
    <property type="entry name" value="Chromo-like_dom_sf"/>
</dbReference>
<dbReference type="Pfam" id="PF22732">
    <property type="entry name" value="MSL3_chromo-like"/>
    <property type="match status" value="1"/>
</dbReference>
<dbReference type="Gene3D" id="2.30.30.140">
    <property type="match status" value="1"/>
</dbReference>
<keyword evidence="7" id="KW-0804">Transcription</keyword>
<evidence type="ECO:0000256" key="2">
    <source>
        <dbReference type="ARBA" id="ARBA00009093"/>
    </source>
</evidence>
<dbReference type="Pfam" id="PF05712">
    <property type="entry name" value="MRG"/>
    <property type="match status" value="1"/>
</dbReference>
<comment type="similarity">
    <text evidence="2">Belongs to the MRG family.</text>
</comment>
<accession>A0A9P4M8E2</accession>
<dbReference type="InterPro" id="IPR026541">
    <property type="entry name" value="MRG_dom"/>
</dbReference>
<dbReference type="GO" id="GO:0006355">
    <property type="term" value="P:regulation of DNA-templated transcription"/>
    <property type="evidence" value="ECO:0007669"/>
    <property type="project" value="InterPro"/>
</dbReference>
<dbReference type="OrthoDB" id="124855at2759"/>
<evidence type="ECO:0000256" key="5">
    <source>
        <dbReference type="ARBA" id="ARBA00022853"/>
    </source>
</evidence>
<dbReference type="PANTHER" id="PTHR10880">
    <property type="entry name" value="MORTALITY FACTOR 4-LIKE PROTEIN"/>
    <property type="match status" value="1"/>
</dbReference>
<evidence type="ECO:0000313" key="12">
    <source>
        <dbReference type="Proteomes" id="UP000799772"/>
    </source>
</evidence>
<dbReference type="PANTHER" id="PTHR10880:SF15">
    <property type="entry name" value="MSL COMPLEX SUBUNIT 3"/>
    <property type="match status" value="1"/>
</dbReference>
<evidence type="ECO:0000256" key="4">
    <source>
        <dbReference type="ARBA" id="ARBA00018505"/>
    </source>
</evidence>
<dbReference type="SMART" id="SM00298">
    <property type="entry name" value="CHROMO"/>
    <property type="match status" value="1"/>
</dbReference>
<dbReference type="GO" id="GO:0035267">
    <property type="term" value="C:NuA4 histone acetyltransferase complex"/>
    <property type="evidence" value="ECO:0007669"/>
    <property type="project" value="TreeGrafter"/>
</dbReference>
<comment type="subcellular location">
    <subcellularLocation>
        <location evidence="1">Nucleus</location>
    </subcellularLocation>
</comment>
<dbReference type="PROSITE" id="PS51640">
    <property type="entry name" value="MRG"/>
    <property type="match status" value="1"/>
</dbReference>
<evidence type="ECO:0000313" key="11">
    <source>
        <dbReference type="EMBL" id="KAF2096729.1"/>
    </source>
</evidence>
<dbReference type="InterPro" id="IPR008676">
    <property type="entry name" value="MRG"/>
</dbReference>
<evidence type="ECO:0000256" key="8">
    <source>
        <dbReference type="ARBA" id="ARBA00023242"/>
    </source>
</evidence>
<proteinExistence type="inferred from homology"/>
<gene>
    <name evidence="11" type="ORF">NA57DRAFT_67359</name>
</gene>
<protein>
    <recommendedName>
        <fullName evidence="4">Chromatin modification-related protein EAF3</fullName>
    </recommendedName>
</protein>
<feature type="domain" description="Chromo" evidence="10">
    <location>
        <begin position="21"/>
        <end position="75"/>
    </location>
</feature>
<keyword evidence="5" id="KW-0156">Chromatin regulator</keyword>
<name>A0A9P4M8E2_9PEZI</name>
<dbReference type="Proteomes" id="UP000799772">
    <property type="component" value="Unassembled WGS sequence"/>
</dbReference>
<keyword evidence="12" id="KW-1185">Reference proteome</keyword>
<organism evidence="11 12">
    <name type="scientific">Rhizodiscina lignyota</name>
    <dbReference type="NCBI Taxonomy" id="1504668"/>
    <lineage>
        <taxon>Eukaryota</taxon>
        <taxon>Fungi</taxon>
        <taxon>Dikarya</taxon>
        <taxon>Ascomycota</taxon>
        <taxon>Pezizomycotina</taxon>
        <taxon>Dothideomycetes</taxon>
        <taxon>Pleosporomycetidae</taxon>
        <taxon>Aulographales</taxon>
        <taxon>Rhizodiscinaceae</taxon>
        <taxon>Rhizodiscina</taxon>
    </lineage>
</organism>
<dbReference type="InterPro" id="IPR000953">
    <property type="entry name" value="Chromo/chromo_shadow_dom"/>
</dbReference>
<dbReference type="SUPFAM" id="SSF54160">
    <property type="entry name" value="Chromo domain-like"/>
    <property type="match status" value="1"/>
</dbReference>
<reference evidence="11" key="1">
    <citation type="journal article" date="2020" name="Stud. Mycol.">
        <title>101 Dothideomycetes genomes: a test case for predicting lifestyles and emergence of pathogens.</title>
        <authorList>
            <person name="Haridas S."/>
            <person name="Albert R."/>
            <person name="Binder M."/>
            <person name="Bloem J."/>
            <person name="Labutti K."/>
            <person name="Salamov A."/>
            <person name="Andreopoulos B."/>
            <person name="Baker S."/>
            <person name="Barry K."/>
            <person name="Bills G."/>
            <person name="Bluhm B."/>
            <person name="Cannon C."/>
            <person name="Castanera R."/>
            <person name="Culley D."/>
            <person name="Daum C."/>
            <person name="Ezra D."/>
            <person name="Gonzalez J."/>
            <person name="Henrissat B."/>
            <person name="Kuo A."/>
            <person name="Liang C."/>
            <person name="Lipzen A."/>
            <person name="Lutzoni F."/>
            <person name="Magnuson J."/>
            <person name="Mondo S."/>
            <person name="Nolan M."/>
            <person name="Ohm R."/>
            <person name="Pangilinan J."/>
            <person name="Park H.-J."/>
            <person name="Ramirez L."/>
            <person name="Alfaro M."/>
            <person name="Sun H."/>
            <person name="Tritt A."/>
            <person name="Yoshinaga Y."/>
            <person name="Zwiers L.-H."/>
            <person name="Turgeon B."/>
            <person name="Goodwin S."/>
            <person name="Spatafora J."/>
            <person name="Crous P."/>
            <person name="Grigoriev I."/>
        </authorList>
    </citation>
    <scope>NUCLEOTIDE SEQUENCE</scope>
    <source>
        <strain evidence="11">CBS 133067</strain>
    </source>
</reference>
<dbReference type="GO" id="GO:0032221">
    <property type="term" value="C:Rpd3S complex"/>
    <property type="evidence" value="ECO:0007669"/>
    <property type="project" value="TreeGrafter"/>
</dbReference>
<evidence type="ECO:0000256" key="6">
    <source>
        <dbReference type="ARBA" id="ARBA00023015"/>
    </source>
</evidence>